<organism evidence="2 3">
    <name type="scientific">Acidithiobacillus ferridurans</name>
    <dbReference type="NCBI Taxonomy" id="1232575"/>
    <lineage>
        <taxon>Bacteria</taxon>
        <taxon>Pseudomonadati</taxon>
        <taxon>Pseudomonadota</taxon>
        <taxon>Acidithiobacillia</taxon>
        <taxon>Acidithiobacillales</taxon>
        <taxon>Acidithiobacillaceae</taxon>
        <taxon>Acidithiobacillus</taxon>
    </lineage>
</organism>
<comment type="caution">
    <text evidence="2">The sequence shown here is derived from an EMBL/GenBank/DDBJ whole genome shotgun (WGS) entry which is preliminary data.</text>
</comment>
<dbReference type="RefSeq" id="WP_215890770.1">
    <property type="nucleotide sequence ID" value="NZ_JABBHS010000456.1"/>
</dbReference>
<evidence type="ECO:0000259" key="1">
    <source>
        <dbReference type="Pfam" id="PF08463"/>
    </source>
</evidence>
<accession>A0A8X8GB18</accession>
<proteinExistence type="predicted"/>
<dbReference type="Pfam" id="PF08463">
    <property type="entry name" value="EcoEI_R_C"/>
    <property type="match status" value="1"/>
</dbReference>
<dbReference type="AlphaFoldDB" id="A0A8X8GB18"/>
<feature type="non-terminal residue" evidence="2">
    <location>
        <position position="1"/>
    </location>
</feature>
<gene>
    <name evidence="2" type="ORF">HF568_15105</name>
</gene>
<protein>
    <recommendedName>
        <fullName evidence="1">EcoEI R protein C-terminal domain-containing protein</fullName>
    </recommendedName>
</protein>
<evidence type="ECO:0000313" key="2">
    <source>
        <dbReference type="EMBL" id="MBU2724484.1"/>
    </source>
</evidence>
<sequence length="68" mass="7829">QRAFLDFVLAQYIKVGDAELDTEKLSPLLRLKYNNAISDAFAELGSPAEVRKVFSGFQRYLYDARQRD</sequence>
<dbReference type="EMBL" id="JABBHS010000456">
    <property type="protein sequence ID" value="MBU2724484.1"/>
    <property type="molecule type" value="Genomic_DNA"/>
</dbReference>
<reference evidence="2" key="1">
    <citation type="journal article" date="2021" name="ISME J.">
        <title>Genomic evolution of the class Acidithiobacillia: deep-branching Proteobacteria living in extreme acidic conditions.</title>
        <authorList>
            <person name="Moya-Beltran A."/>
            <person name="Beard S."/>
            <person name="Rojas-Villalobos C."/>
            <person name="Issotta F."/>
            <person name="Gallardo Y."/>
            <person name="Ulloa R."/>
            <person name="Giaveno A."/>
            <person name="Degli Esposti M."/>
            <person name="Johnson D.B."/>
            <person name="Quatrini R."/>
        </authorList>
    </citation>
    <scope>NUCLEOTIDE SEQUENCE</scope>
    <source>
        <strain evidence="2">DSM 583</strain>
    </source>
</reference>
<dbReference type="GO" id="GO:0006304">
    <property type="term" value="P:DNA modification"/>
    <property type="evidence" value="ECO:0007669"/>
    <property type="project" value="InterPro"/>
</dbReference>
<dbReference type="GO" id="GO:0003824">
    <property type="term" value="F:catalytic activity"/>
    <property type="evidence" value="ECO:0007669"/>
    <property type="project" value="InterPro"/>
</dbReference>
<dbReference type="InterPro" id="IPR013670">
    <property type="entry name" value="EcoEI_R_C_dom"/>
</dbReference>
<feature type="domain" description="EcoEI R protein C-terminal" evidence="1">
    <location>
        <begin position="1"/>
        <end position="62"/>
    </location>
</feature>
<dbReference type="GO" id="GO:0003677">
    <property type="term" value="F:DNA binding"/>
    <property type="evidence" value="ECO:0007669"/>
    <property type="project" value="InterPro"/>
</dbReference>
<evidence type="ECO:0000313" key="3">
    <source>
        <dbReference type="Proteomes" id="UP000887300"/>
    </source>
</evidence>
<dbReference type="Proteomes" id="UP000887300">
    <property type="component" value="Unassembled WGS sequence"/>
</dbReference>
<name>A0A8X8GB18_ACIFI</name>